<keyword evidence="2" id="KW-1185">Reference proteome</keyword>
<reference evidence="1 2" key="1">
    <citation type="journal article" date="2021" name="Elife">
        <title>Chloroplast acquisition without the gene transfer in kleptoplastic sea slugs, Plakobranchus ocellatus.</title>
        <authorList>
            <person name="Maeda T."/>
            <person name="Takahashi S."/>
            <person name="Yoshida T."/>
            <person name="Shimamura S."/>
            <person name="Takaki Y."/>
            <person name="Nagai Y."/>
            <person name="Toyoda A."/>
            <person name="Suzuki Y."/>
            <person name="Arimoto A."/>
            <person name="Ishii H."/>
            <person name="Satoh N."/>
            <person name="Nishiyama T."/>
            <person name="Hasebe M."/>
            <person name="Maruyama T."/>
            <person name="Minagawa J."/>
            <person name="Obokata J."/>
            <person name="Shigenobu S."/>
        </authorList>
    </citation>
    <scope>NUCLEOTIDE SEQUENCE [LARGE SCALE GENOMIC DNA]</scope>
</reference>
<accession>A0AAV4GHM1</accession>
<evidence type="ECO:0000313" key="2">
    <source>
        <dbReference type="Proteomes" id="UP000762676"/>
    </source>
</evidence>
<dbReference type="AlphaFoldDB" id="A0AAV4GHM1"/>
<protein>
    <submittedName>
        <fullName evidence="1">Cerebrin prohormone preproprotein</fullName>
    </submittedName>
</protein>
<proteinExistence type="predicted"/>
<dbReference type="Proteomes" id="UP000762676">
    <property type="component" value="Unassembled WGS sequence"/>
</dbReference>
<gene>
    <name evidence="1" type="ORF">ElyMa_004168300</name>
</gene>
<organism evidence="1 2">
    <name type="scientific">Elysia marginata</name>
    <dbReference type="NCBI Taxonomy" id="1093978"/>
    <lineage>
        <taxon>Eukaryota</taxon>
        <taxon>Metazoa</taxon>
        <taxon>Spiralia</taxon>
        <taxon>Lophotrochozoa</taxon>
        <taxon>Mollusca</taxon>
        <taxon>Gastropoda</taxon>
        <taxon>Heterobranchia</taxon>
        <taxon>Euthyneura</taxon>
        <taxon>Panpulmonata</taxon>
        <taxon>Sacoglossa</taxon>
        <taxon>Placobranchoidea</taxon>
        <taxon>Plakobranchidae</taxon>
        <taxon>Elysia</taxon>
    </lineage>
</organism>
<comment type="caution">
    <text evidence="1">The sequence shown here is derived from an EMBL/GenBank/DDBJ whole genome shotgun (WGS) entry which is preliminary data.</text>
</comment>
<sequence length="103" mass="11838">MATKVRKAFLQIKNMHCFKAVNAVVVLAVLVSTLLVQVSNASVVRPYRSQRPDNIAEEVIRRLSEVIRLVRYDQEWTDVSKRNPGTADTLYNLPMLDKIGRRR</sequence>
<evidence type="ECO:0000313" key="1">
    <source>
        <dbReference type="EMBL" id="GFR85212.1"/>
    </source>
</evidence>
<dbReference type="EMBL" id="BMAT01008448">
    <property type="protein sequence ID" value="GFR85212.1"/>
    <property type="molecule type" value="Genomic_DNA"/>
</dbReference>
<name>A0AAV4GHM1_9GAST</name>